<proteinExistence type="predicted"/>
<accession>A0A0K2TSK4</accession>
<reference evidence="1" key="1">
    <citation type="submission" date="2014-05" db="EMBL/GenBank/DDBJ databases">
        <authorList>
            <person name="Chronopoulou M."/>
        </authorList>
    </citation>
    <scope>NUCLEOTIDE SEQUENCE</scope>
    <source>
        <tissue evidence="1">Whole organism</tissue>
    </source>
</reference>
<sequence>MDPSPSTSASLMRASTSSSLSISPILDITHFNSFEEISPLPSLSKTLNASVISSSKLLRASLFAIL</sequence>
<dbReference type="EMBL" id="HACA01011668">
    <property type="protein sequence ID" value="CDW29029.1"/>
    <property type="molecule type" value="Transcribed_RNA"/>
</dbReference>
<protein>
    <submittedName>
        <fullName evidence="1">Uncharacterized protein</fullName>
    </submittedName>
</protein>
<name>A0A0K2TSK4_LEPSM</name>
<organism evidence="1">
    <name type="scientific">Lepeophtheirus salmonis</name>
    <name type="common">Salmon louse</name>
    <name type="synonym">Caligus salmonis</name>
    <dbReference type="NCBI Taxonomy" id="72036"/>
    <lineage>
        <taxon>Eukaryota</taxon>
        <taxon>Metazoa</taxon>
        <taxon>Ecdysozoa</taxon>
        <taxon>Arthropoda</taxon>
        <taxon>Crustacea</taxon>
        <taxon>Multicrustacea</taxon>
        <taxon>Hexanauplia</taxon>
        <taxon>Copepoda</taxon>
        <taxon>Siphonostomatoida</taxon>
        <taxon>Caligidae</taxon>
        <taxon>Lepeophtheirus</taxon>
    </lineage>
</organism>
<dbReference type="AlphaFoldDB" id="A0A0K2TSK4"/>
<evidence type="ECO:0000313" key="1">
    <source>
        <dbReference type="EMBL" id="CDW29029.1"/>
    </source>
</evidence>